<dbReference type="RefSeq" id="WP_073074872.1">
    <property type="nucleotide sequence ID" value="NZ_MPPI01000049.1"/>
</dbReference>
<dbReference type="Proteomes" id="UP000238634">
    <property type="component" value="Unassembled WGS sequence"/>
</dbReference>
<feature type="domain" description="YdbS-like PH" evidence="2">
    <location>
        <begin position="43"/>
        <end position="113"/>
    </location>
</feature>
<organism evidence="3 4">
    <name type="scientific">Phormidesmis priestleyi ULC007</name>
    <dbReference type="NCBI Taxonomy" id="1920490"/>
    <lineage>
        <taxon>Bacteria</taxon>
        <taxon>Bacillati</taxon>
        <taxon>Cyanobacteriota</taxon>
        <taxon>Cyanophyceae</taxon>
        <taxon>Leptolyngbyales</taxon>
        <taxon>Leptolyngbyaceae</taxon>
        <taxon>Phormidesmis</taxon>
    </lineage>
</organism>
<sequence length="132" mass="14823">MAIKEEVYYEGGPHVGDLIIGVLLAPTVICLPLTIGAFVRALWLRYRITNRRIGVTGGWMGRDRVEIIYSDITKVVTVPRGLGMWGDMVLTLRDGSRIEMRSVPKFRELYDFINERLSERAKKASGALGKQG</sequence>
<protein>
    <submittedName>
        <fullName evidence="3">Ribonuclease P</fullName>
    </submittedName>
</protein>
<dbReference type="EMBL" id="PVWG01000052">
    <property type="protein sequence ID" value="PSB15832.1"/>
    <property type="molecule type" value="Genomic_DNA"/>
</dbReference>
<keyword evidence="1" id="KW-0812">Transmembrane</keyword>
<dbReference type="Pfam" id="PF03703">
    <property type="entry name" value="bPH_2"/>
    <property type="match status" value="1"/>
</dbReference>
<keyword evidence="1" id="KW-1133">Transmembrane helix</keyword>
<proteinExistence type="predicted"/>
<gene>
    <name evidence="3" type="ORF">C7B65_23360</name>
</gene>
<keyword evidence="1" id="KW-0472">Membrane</keyword>
<evidence type="ECO:0000256" key="1">
    <source>
        <dbReference type="SAM" id="Phobius"/>
    </source>
</evidence>
<dbReference type="PANTHER" id="PTHR35688:SF2">
    <property type="entry name" value="NAD(P)-LINKED OXIDOREDUCTASE SUPERFAMILY PROTEIN"/>
    <property type="match status" value="1"/>
</dbReference>
<dbReference type="OrthoDB" id="512269at2"/>
<evidence type="ECO:0000313" key="3">
    <source>
        <dbReference type="EMBL" id="PSB15832.1"/>
    </source>
</evidence>
<evidence type="ECO:0000313" key="4">
    <source>
        <dbReference type="Proteomes" id="UP000238634"/>
    </source>
</evidence>
<reference evidence="3 4" key="1">
    <citation type="submission" date="2018-02" db="EMBL/GenBank/DDBJ databases">
        <authorList>
            <person name="Cohen D.B."/>
            <person name="Kent A.D."/>
        </authorList>
    </citation>
    <scope>NUCLEOTIDE SEQUENCE [LARGE SCALE GENOMIC DNA]</scope>
    <source>
        <strain evidence="3 4">ULC007</strain>
    </source>
</reference>
<feature type="transmembrane region" description="Helical" evidence="1">
    <location>
        <begin position="18"/>
        <end position="43"/>
    </location>
</feature>
<dbReference type="PANTHER" id="PTHR35688">
    <property type="entry name" value="NAD(P)-LINKED OXIDOREDUCTASE SUPERFAMILY PROTEIN"/>
    <property type="match status" value="1"/>
</dbReference>
<keyword evidence="4" id="KW-1185">Reference proteome</keyword>
<accession>A0A2T1D5N3</accession>
<dbReference type="STRING" id="1920490.GCA_001895925_05395"/>
<reference evidence="3 4" key="2">
    <citation type="submission" date="2018-03" db="EMBL/GenBank/DDBJ databases">
        <title>The ancient ancestry and fast evolution of plastids.</title>
        <authorList>
            <person name="Moore K.R."/>
            <person name="Magnabosco C."/>
            <person name="Momper L."/>
            <person name="Gold D.A."/>
            <person name="Bosak T."/>
            <person name="Fournier G.P."/>
        </authorList>
    </citation>
    <scope>NUCLEOTIDE SEQUENCE [LARGE SCALE GENOMIC DNA]</scope>
    <source>
        <strain evidence="3 4">ULC007</strain>
    </source>
</reference>
<evidence type="ECO:0000259" key="2">
    <source>
        <dbReference type="Pfam" id="PF03703"/>
    </source>
</evidence>
<comment type="caution">
    <text evidence="3">The sequence shown here is derived from an EMBL/GenBank/DDBJ whole genome shotgun (WGS) entry which is preliminary data.</text>
</comment>
<name>A0A2T1D5N3_9CYAN</name>
<dbReference type="AlphaFoldDB" id="A0A2T1D5N3"/>
<dbReference type="InterPro" id="IPR005182">
    <property type="entry name" value="YdbS-like_PH"/>
</dbReference>